<dbReference type="AlphaFoldDB" id="A0A368GGT9"/>
<dbReference type="InterPro" id="IPR015683">
    <property type="entry name" value="Ionotropic_Glu_rcpt"/>
</dbReference>
<evidence type="ECO:0000256" key="2">
    <source>
        <dbReference type="ARBA" id="ARBA00008685"/>
    </source>
</evidence>
<keyword evidence="9" id="KW-0325">Glycoprotein</keyword>
<comment type="subcellular location">
    <subcellularLocation>
        <location evidence="1">Membrane</location>
        <topology evidence="1">Multi-pass membrane protein</topology>
    </subcellularLocation>
</comment>
<feature type="domain" description="Ionotropic glutamate receptor C-terminal" evidence="13">
    <location>
        <begin position="27"/>
        <end position="97"/>
    </location>
</feature>
<keyword evidence="6" id="KW-0406">Ion transport</keyword>
<name>A0A368GGT9_ANCCA</name>
<dbReference type="Pfam" id="PF00060">
    <property type="entry name" value="Lig_chan"/>
    <property type="match status" value="1"/>
</dbReference>
<evidence type="ECO:0000313" key="15">
    <source>
        <dbReference type="Proteomes" id="UP000252519"/>
    </source>
</evidence>
<keyword evidence="15" id="KW-1185">Reference proteome</keyword>
<comment type="caution">
    <text evidence="14">The sequence shown here is derived from an EMBL/GenBank/DDBJ whole genome shotgun (WGS) entry which is preliminary data.</text>
</comment>
<feature type="transmembrane region" description="Helical" evidence="12">
    <location>
        <begin position="28"/>
        <end position="49"/>
    </location>
</feature>
<protein>
    <recommendedName>
        <fullName evidence="13">Ionotropic glutamate receptor C-terminal domain-containing protein</fullName>
    </recommendedName>
</protein>
<evidence type="ECO:0000256" key="1">
    <source>
        <dbReference type="ARBA" id="ARBA00004141"/>
    </source>
</evidence>
<proteinExistence type="inferred from homology"/>
<dbReference type="GO" id="GO:0015276">
    <property type="term" value="F:ligand-gated monoatomic ion channel activity"/>
    <property type="evidence" value="ECO:0007669"/>
    <property type="project" value="InterPro"/>
</dbReference>
<keyword evidence="3" id="KW-0813">Transport</keyword>
<dbReference type="InterPro" id="IPR001320">
    <property type="entry name" value="Iontro_rcpt_C"/>
</dbReference>
<evidence type="ECO:0000256" key="7">
    <source>
        <dbReference type="ARBA" id="ARBA00023136"/>
    </source>
</evidence>
<evidence type="ECO:0000256" key="11">
    <source>
        <dbReference type="ARBA" id="ARBA00023303"/>
    </source>
</evidence>
<keyword evidence="11" id="KW-0407">Ion channel</keyword>
<evidence type="ECO:0000256" key="8">
    <source>
        <dbReference type="ARBA" id="ARBA00023170"/>
    </source>
</evidence>
<dbReference type="PANTHER" id="PTHR18966">
    <property type="entry name" value="IONOTROPIC GLUTAMATE RECEPTOR"/>
    <property type="match status" value="1"/>
</dbReference>
<evidence type="ECO:0000256" key="12">
    <source>
        <dbReference type="SAM" id="Phobius"/>
    </source>
</evidence>
<keyword evidence="7 12" id="KW-0472">Membrane</keyword>
<evidence type="ECO:0000256" key="4">
    <source>
        <dbReference type="ARBA" id="ARBA00022692"/>
    </source>
</evidence>
<dbReference type="Gene3D" id="1.10.287.70">
    <property type="match status" value="1"/>
</dbReference>
<evidence type="ECO:0000256" key="3">
    <source>
        <dbReference type="ARBA" id="ARBA00022448"/>
    </source>
</evidence>
<evidence type="ECO:0000313" key="14">
    <source>
        <dbReference type="EMBL" id="RCN42260.1"/>
    </source>
</evidence>
<reference evidence="14 15" key="1">
    <citation type="submission" date="2014-10" db="EMBL/GenBank/DDBJ databases">
        <title>Draft genome of the hookworm Ancylostoma caninum.</title>
        <authorList>
            <person name="Mitreva M."/>
        </authorList>
    </citation>
    <scope>NUCLEOTIDE SEQUENCE [LARGE SCALE GENOMIC DNA]</scope>
    <source>
        <strain evidence="14 15">Baltimore</strain>
    </source>
</reference>
<dbReference type="STRING" id="29170.A0A368GGT9"/>
<comment type="similarity">
    <text evidence="2">Belongs to the glutamate-gated ion channel (TC 1.A.10.1) family.</text>
</comment>
<dbReference type="Proteomes" id="UP000252519">
    <property type="component" value="Unassembled WGS sequence"/>
</dbReference>
<keyword evidence="4 12" id="KW-0812">Transmembrane</keyword>
<evidence type="ECO:0000256" key="5">
    <source>
        <dbReference type="ARBA" id="ARBA00022989"/>
    </source>
</evidence>
<keyword evidence="8" id="KW-0675">Receptor</keyword>
<dbReference type="EMBL" id="JOJR01000203">
    <property type="protein sequence ID" value="RCN42260.1"/>
    <property type="molecule type" value="Genomic_DNA"/>
</dbReference>
<evidence type="ECO:0000259" key="13">
    <source>
        <dbReference type="Pfam" id="PF00060"/>
    </source>
</evidence>
<sequence length="149" mass="17091">MHLGISILFKKPQTAEADWFMFLWPLSWEVWLCSFASYMVTSIALWLIAKISPFEKVVHNNETGNWDKVDNQFSFRNAFWFTVCSLMQQVTNHRTLRALTTPISWSPQCSSLPWSAIVSSCKWVACSIKKVTGLACPKVRCCQMPAVNH</sequence>
<keyword evidence="5 12" id="KW-1133">Transmembrane helix</keyword>
<organism evidence="14 15">
    <name type="scientific">Ancylostoma caninum</name>
    <name type="common">Dog hookworm</name>
    <dbReference type="NCBI Taxonomy" id="29170"/>
    <lineage>
        <taxon>Eukaryota</taxon>
        <taxon>Metazoa</taxon>
        <taxon>Ecdysozoa</taxon>
        <taxon>Nematoda</taxon>
        <taxon>Chromadorea</taxon>
        <taxon>Rhabditida</taxon>
        <taxon>Rhabditina</taxon>
        <taxon>Rhabditomorpha</taxon>
        <taxon>Strongyloidea</taxon>
        <taxon>Ancylostomatidae</taxon>
        <taxon>Ancylostomatinae</taxon>
        <taxon>Ancylostoma</taxon>
    </lineage>
</organism>
<accession>A0A368GGT9</accession>
<dbReference type="GO" id="GO:0016020">
    <property type="term" value="C:membrane"/>
    <property type="evidence" value="ECO:0007669"/>
    <property type="project" value="UniProtKB-SubCell"/>
</dbReference>
<evidence type="ECO:0000256" key="10">
    <source>
        <dbReference type="ARBA" id="ARBA00023286"/>
    </source>
</evidence>
<dbReference type="OrthoDB" id="5984008at2759"/>
<evidence type="ECO:0000256" key="9">
    <source>
        <dbReference type="ARBA" id="ARBA00023180"/>
    </source>
</evidence>
<evidence type="ECO:0000256" key="6">
    <source>
        <dbReference type="ARBA" id="ARBA00023065"/>
    </source>
</evidence>
<gene>
    <name evidence="14" type="ORF">ANCCAN_11773</name>
</gene>
<keyword evidence="10" id="KW-1071">Ligand-gated ion channel</keyword>